<dbReference type="CTD" id="285800"/>
<dbReference type="KEGG" id="muo:115465038"/>
<name>A0A6P7XKW4_9AMPH</name>
<dbReference type="OrthoDB" id="8963734at2759"/>
<evidence type="ECO:0000313" key="2">
    <source>
        <dbReference type="Proteomes" id="UP000515156"/>
    </source>
</evidence>
<accession>A0A6P7XKW4</accession>
<dbReference type="AlphaFoldDB" id="A0A6P7XKW4"/>
<dbReference type="RefSeq" id="XP_030051300.1">
    <property type="nucleotide sequence ID" value="XM_030195440.1"/>
</dbReference>
<evidence type="ECO:0000313" key="3">
    <source>
        <dbReference type="RefSeq" id="XP_030051300.1"/>
    </source>
</evidence>
<feature type="compositionally biased region" description="Low complexity" evidence="1">
    <location>
        <begin position="51"/>
        <end position="63"/>
    </location>
</feature>
<evidence type="ECO:0000256" key="1">
    <source>
        <dbReference type="SAM" id="MobiDB-lite"/>
    </source>
</evidence>
<proteinExistence type="predicted"/>
<feature type="region of interest" description="Disordered" evidence="1">
    <location>
        <begin position="1"/>
        <end position="90"/>
    </location>
</feature>
<dbReference type="InParanoid" id="A0A6P7XKW4"/>
<feature type="compositionally biased region" description="Polar residues" evidence="1">
    <location>
        <begin position="33"/>
        <end position="50"/>
    </location>
</feature>
<organism evidence="2 3">
    <name type="scientific">Microcaecilia unicolor</name>
    <dbReference type="NCBI Taxonomy" id="1415580"/>
    <lineage>
        <taxon>Eukaryota</taxon>
        <taxon>Metazoa</taxon>
        <taxon>Chordata</taxon>
        <taxon>Craniata</taxon>
        <taxon>Vertebrata</taxon>
        <taxon>Euteleostomi</taxon>
        <taxon>Amphibia</taxon>
        <taxon>Gymnophiona</taxon>
        <taxon>Siphonopidae</taxon>
        <taxon>Microcaecilia</taxon>
    </lineage>
</organism>
<dbReference type="InterPro" id="IPR031369">
    <property type="entry name" value="PRR18"/>
</dbReference>
<dbReference type="GeneID" id="115465038"/>
<sequence>MGRMDEKAQPARPVRSTATSLPLVPQPRESRRTYQQPPTPLSSSWTSGPPQRQAAASVSRRAANPVCHTPPPRCPQSQSRARSPVPEPALRFSLTLTPEAALLIQKRRWKKQQLSPGSHPGAPDLGSVLKVSLLNEHHRYDGEEYEEEEAPDRSVLQKCSEWLRGVESAARAGAADRLRVLPHLGSL</sequence>
<keyword evidence="2" id="KW-1185">Reference proteome</keyword>
<reference evidence="3" key="1">
    <citation type="submission" date="2025-08" db="UniProtKB">
        <authorList>
            <consortium name="RefSeq"/>
        </authorList>
    </citation>
    <scope>IDENTIFICATION</scope>
</reference>
<protein>
    <submittedName>
        <fullName evidence="3">Proline-rich protein 18</fullName>
    </submittedName>
</protein>
<dbReference type="Pfam" id="PF15671">
    <property type="entry name" value="PRR18"/>
    <property type="match status" value="1"/>
</dbReference>
<dbReference type="FunCoup" id="A0A6P7XKW4">
    <property type="interactions" value="1"/>
</dbReference>
<dbReference type="Proteomes" id="UP000515156">
    <property type="component" value="Chromosome 3"/>
</dbReference>
<gene>
    <name evidence="3" type="primary">PRR18</name>
</gene>